<evidence type="ECO:0000256" key="2">
    <source>
        <dbReference type="ARBA" id="ARBA00022723"/>
    </source>
</evidence>
<dbReference type="AlphaFoldDB" id="A0A9Q3CYV7"/>
<dbReference type="InterPro" id="IPR052035">
    <property type="entry name" value="ZnF_BED_domain_contain"/>
</dbReference>
<evidence type="ECO:0000256" key="5">
    <source>
        <dbReference type="ARBA" id="ARBA00023242"/>
    </source>
</evidence>
<name>A0A9Q3CYV7_9BASI</name>
<dbReference type="PANTHER" id="PTHR46481">
    <property type="entry name" value="ZINC FINGER BED DOMAIN-CONTAINING PROTEIN 4"/>
    <property type="match status" value="1"/>
</dbReference>
<keyword evidence="5" id="KW-0539">Nucleus</keyword>
<dbReference type="SUPFAM" id="SSF53098">
    <property type="entry name" value="Ribonuclease H-like"/>
    <property type="match status" value="1"/>
</dbReference>
<sequence>MVGCTELTAHLANISFFNQEHIWSILGQNNNLVSFTTDSWTIPNVTAYLAMTGNFINKELSLVSILLGLIPIEGPHSGANIAECFMRIIKQYSHDIKIVLITTDNANVNTQMAKEIEAINPAFSSKAQAIGFMAHTIHLAAPDGINALESNGTSTSTTNNELSKAAGPMDIVSLIDPPDGIDINYNSIISQLAQLASDLNQSPQICEKLMATIKLMYDEEKPSNTVILLSHVATRWNSTYEMLV</sequence>
<organism evidence="6 7">
    <name type="scientific">Austropuccinia psidii MF-1</name>
    <dbReference type="NCBI Taxonomy" id="1389203"/>
    <lineage>
        <taxon>Eukaryota</taxon>
        <taxon>Fungi</taxon>
        <taxon>Dikarya</taxon>
        <taxon>Basidiomycota</taxon>
        <taxon>Pucciniomycotina</taxon>
        <taxon>Pucciniomycetes</taxon>
        <taxon>Pucciniales</taxon>
        <taxon>Sphaerophragmiaceae</taxon>
        <taxon>Austropuccinia</taxon>
    </lineage>
</organism>
<proteinExistence type="predicted"/>
<keyword evidence="3" id="KW-0863">Zinc-finger</keyword>
<dbReference type="Proteomes" id="UP000765509">
    <property type="component" value="Unassembled WGS sequence"/>
</dbReference>
<reference evidence="6" key="1">
    <citation type="submission" date="2021-03" db="EMBL/GenBank/DDBJ databases">
        <title>Draft genome sequence of rust myrtle Austropuccinia psidii MF-1, a brazilian biotype.</title>
        <authorList>
            <person name="Quecine M.C."/>
            <person name="Pachon D.M.R."/>
            <person name="Bonatelli M.L."/>
            <person name="Correr F.H."/>
            <person name="Franceschini L.M."/>
            <person name="Leite T.F."/>
            <person name="Margarido G.R.A."/>
            <person name="Almeida C.A."/>
            <person name="Ferrarezi J.A."/>
            <person name="Labate C.A."/>
        </authorList>
    </citation>
    <scope>NUCLEOTIDE SEQUENCE</scope>
    <source>
        <strain evidence="6">MF-1</strain>
    </source>
</reference>
<dbReference type="PANTHER" id="PTHR46481:SF10">
    <property type="entry name" value="ZINC FINGER BED DOMAIN-CONTAINING PROTEIN 39"/>
    <property type="match status" value="1"/>
</dbReference>
<comment type="subcellular location">
    <subcellularLocation>
        <location evidence="1">Nucleus</location>
    </subcellularLocation>
</comment>
<keyword evidence="2" id="KW-0479">Metal-binding</keyword>
<keyword evidence="4" id="KW-0862">Zinc</keyword>
<dbReference type="InterPro" id="IPR012337">
    <property type="entry name" value="RNaseH-like_sf"/>
</dbReference>
<dbReference type="GO" id="GO:0008270">
    <property type="term" value="F:zinc ion binding"/>
    <property type="evidence" value="ECO:0007669"/>
    <property type="project" value="UniProtKB-KW"/>
</dbReference>
<evidence type="ECO:0000256" key="3">
    <source>
        <dbReference type="ARBA" id="ARBA00022771"/>
    </source>
</evidence>
<accession>A0A9Q3CYV7</accession>
<dbReference type="GO" id="GO:0005634">
    <property type="term" value="C:nucleus"/>
    <property type="evidence" value="ECO:0007669"/>
    <property type="project" value="UniProtKB-SubCell"/>
</dbReference>
<keyword evidence="7" id="KW-1185">Reference proteome</keyword>
<gene>
    <name evidence="6" type="ORF">O181_032138</name>
</gene>
<dbReference type="EMBL" id="AVOT02011581">
    <property type="protein sequence ID" value="MBW0492423.1"/>
    <property type="molecule type" value="Genomic_DNA"/>
</dbReference>
<comment type="caution">
    <text evidence="6">The sequence shown here is derived from an EMBL/GenBank/DDBJ whole genome shotgun (WGS) entry which is preliminary data.</text>
</comment>
<evidence type="ECO:0000256" key="1">
    <source>
        <dbReference type="ARBA" id="ARBA00004123"/>
    </source>
</evidence>
<evidence type="ECO:0000256" key="4">
    <source>
        <dbReference type="ARBA" id="ARBA00022833"/>
    </source>
</evidence>
<evidence type="ECO:0000313" key="7">
    <source>
        <dbReference type="Proteomes" id="UP000765509"/>
    </source>
</evidence>
<protein>
    <submittedName>
        <fullName evidence="6">Uncharacterized protein</fullName>
    </submittedName>
</protein>
<dbReference type="OrthoDB" id="1607513at2759"/>
<evidence type="ECO:0000313" key="6">
    <source>
        <dbReference type="EMBL" id="MBW0492423.1"/>
    </source>
</evidence>